<accession>A0AAD8R0Q7</accession>
<protein>
    <submittedName>
        <fullName evidence="2">Uncharacterized protein</fullName>
    </submittedName>
</protein>
<proteinExistence type="predicted"/>
<gene>
    <name evidence="2" type="ORF">QYE76_035914</name>
</gene>
<comment type="caution">
    <text evidence="2">The sequence shown here is derived from an EMBL/GenBank/DDBJ whole genome shotgun (WGS) entry which is preliminary data.</text>
</comment>
<keyword evidence="1" id="KW-0175">Coiled coil</keyword>
<evidence type="ECO:0000313" key="2">
    <source>
        <dbReference type="EMBL" id="KAK1612241.1"/>
    </source>
</evidence>
<dbReference type="EMBL" id="JAUUTY010000007">
    <property type="protein sequence ID" value="KAK1612241.1"/>
    <property type="molecule type" value="Genomic_DNA"/>
</dbReference>
<sequence>MAAVDLGRRKGPKFPLREDINLLKKLGISKKPKTLCFPSEESYPLQWPMIKELIRIGAQFIGYREYANKTEEKLAEANKFVDTLTQKLEQSEAARKKAELDASNAKAEADKAKAEAAGVEDLKKKLHDVETSLSEHIAAQSAREEPIIKRAHFWILLPKINVLKLEPMFCSD</sequence>
<name>A0AAD8R0Q7_LOLMU</name>
<evidence type="ECO:0000256" key="1">
    <source>
        <dbReference type="SAM" id="Coils"/>
    </source>
</evidence>
<organism evidence="2 3">
    <name type="scientific">Lolium multiflorum</name>
    <name type="common">Italian ryegrass</name>
    <name type="synonym">Lolium perenne subsp. multiflorum</name>
    <dbReference type="NCBI Taxonomy" id="4521"/>
    <lineage>
        <taxon>Eukaryota</taxon>
        <taxon>Viridiplantae</taxon>
        <taxon>Streptophyta</taxon>
        <taxon>Embryophyta</taxon>
        <taxon>Tracheophyta</taxon>
        <taxon>Spermatophyta</taxon>
        <taxon>Magnoliopsida</taxon>
        <taxon>Liliopsida</taxon>
        <taxon>Poales</taxon>
        <taxon>Poaceae</taxon>
        <taxon>BOP clade</taxon>
        <taxon>Pooideae</taxon>
        <taxon>Poodae</taxon>
        <taxon>Poeae</taxon>
        <taxon>Poeae Chloroplast Group 2 (Poeae type)</taxon>
        <taxon>Loliodinae</taxon>
        <taxon>Loliinae</taxon>
        <taxon>Lolium</taxon>
    </lineage>
</organism>
<dbReference type="AlphaFoldDB" id="A0AAD8R0Q7"/>
<keyword evidence="3" id="KW-1185">Reference proteome</keyword>
<reference evidence="2" key="1">
    <citation type="submission" date="2023-07" db="EMBL/GenBank/DDBJ databases">
        <title>A chromosome-level genome assembly of Lolium multiflorum.</title>
        <authorList>
            <person name="Chen Y."/>
            <person name="Copetti D."/>
            <person name="Kolliker R."/>
            <person name="Studer B."/>
        </authorList>
    </citation>
    <scope>NUCLEOTIDE SEQUENCE</scope>
    <source>
        <strain evidence="2">02402/16</strain>
        <tissue evidence="2">Leaf</tissue>
    </source>
</reference>
<feature type="coiled-coil region" evidence="1">
    <location>
        <begin position="67"/>
        <end position="139"/>
    </location>
</feature>
<evidence type="ECO:0000313" key="3">
    <source>
        <dbReference type="Proteomes" id="UP001231189"/>
    </source>
</evidence>
<dbReference type="Proteomes" id="UP001231189">
    <property type="component" value="Unassembled WGS sequence"/>
</dbReference>